<dbReference type="InterPro" id="IPR029044">
    <property type="entry name" value="Nucleotide-diphossugar_trans"/>
</dbReference>
<dbReference type="AlphaFoldDB" id="A0A1F7J5G2"/>
<dbReference type="InterPro" id="IPR001173">
    <property type="entry name" value="Glyco_trans_2-like"/>
</dbReference>
<comment type="caution">
    <text evidence="2">The sequence shown here is derived from an EMBL/GenBank/DDBJ whole genome shotgun (WGS) entry which is preliminary data.</text>
</comment>
<dbReference type="Proteomes" id="UP000178558">
    <property type="component" value="Unassembled WGS sequence"/>
</dbReference>
<dbReference type="CDD" id="cd04179">
    <property type="entry name" value="DPM_DPG-synthase_like"/>
    <property type="match status" value="1"/>
</dbReference>
<dbReference type="Pfam" id="PF00535">
    <property type="entry name" value="Glycos_transf_2"/>
    <property type="match status" value="1"/>
</dbReference>
<reference evidence="2 3" key="1">
    <citation type="journal article" date="2016" name="Nat. Commun.">
        <title>Thousands of microbial genomes shed light on interconnected biogeochemical processes in an aquifer system.</title>
        <authorList>
            <person name="Anantharaman K."/>
            <person name="Brown C.T."/>
            <person name="Hug L.A."/>
            <person name="Sharon I."/>
            <person name="Castelle C.J."/>
            <person name="Probst A.J."/>
            <person name="Thomas B.C."/>
            <person name="Singh A."/>
            <person name="Wilkins M.J."/>
            <person name="Karaoz U."/>
            <person name="Brodie E.L."/>
            <person name="Williams K.H."/>
            <person name="Hubbard S.S."/>
            <person name="Banfield J.F."/>
        </authorList>
    </citation>
    <scope>NUCLEOTIDE SEQUENCE [LARGE SCALE GENOMIC DNA]</scope>
</reference>
<gene>
    <name evidence="2" type="ORF">A3B50_00990</name>
</gene>
<dbReference type="PANTHER" id="PTHR48090">
    <property type="entry name" value="UNDECAPRENYL-PHOSPHATE 4-DEOXY-4-FORMAMIDO-L-ARABINOSE TRANSFERASE-RELATED"/>
    <property type="match status" value="1"/>
</dbReference>
<evidence type="ECO:0000259" key="1">
    <source>
        <dbReference type="Pfam" id="PF00535"/>
    </source>
</evidence>
<dbReference type="Gene3D" id="3.90.550.10">
    <property type="entry name" value="Spore Coat Polysaccharide Biosynthesis Protein SpsA, Chain A"/>
    <property type="match status" value="1"/>
</dbReference>
<name>A0A1F7J5G2_9BACT</name>
<dbReference type="SUPFAM" id="SSF53448">
    <property type="entry name" value="Nucleotide-diphospho-sugar transferases"/>
    <property type="match status" value="1"/>
</dbReference>
<evidence type="ECO:0000313" key="2">
    <source>
        <dbReference type="EMBL" id="OGK50837.1"/>
    </source>
</evidence>
<dbReference type="InterPro" id="IPR050256">
    <property type="entry name" value="Glycosyltransferase_2"/>
</dbReference>
<sequence>MEVKQPNHFLSLIIPVYKQERTIVKNIKRLKSVLDNIRYDYEIIAVIDGLVDKSLRKIKDAALAKVLTLAYIKNQGKSYAIRLGMTKAKGDYVMFIDSGMEIDPNGISMLLEHMEWYDADIIVGSKRHLASRVKYPLLRKVLSYGYYYMVKMLFGIKVRDTQAGIKVFKKRALEKILPRLIERQFAGDLEFLVAADTLGFNRIYEAPIKLDYSMSPVTSAATLKAIVGILVDTLSIYYRKNFISHYRKQPKKLAKPKGLKVVRT</sequence>
<accession>A0A1F7J5G2</accession>
<feature type="domain" description="Glycosyltransferase 2-like" evidence="1">
    <location>
        <begin position="11"/>
        <end position="176"/>
    </location>
</feature>
<evidence type="ECO:0000313" key="3">
    <source>
        <dbReference type="Proteomes" id="UP000178558"/>
    </source>
</evidence>
<dbReference type="EMBL" id="MGAQ01000010">
    <property type="protein sequence ID" value="OGK50837.1"/>
    <property type="molecule type" value="Genomic_DNA"/>
</dbReference>
<organism evidence="2 3">
    <name type="scientific">Candidatus Roizmanbacteria bacterium RIFCSPLOWO2_01_FULL_40_42</name>
    <dbReference type="NCBI Taxonomy" id="1802066"/>
    <lineage>
        <taxon>Bacteria</taxon>
        <taxon>Candidatus Roizmaniibacteriota</taxon>
    </lineage>
</organism>
<protein>
    <recommendedName>
        <fullName evidence="1">Glycosyltransferase 2-like domain-containing protein</fullName>
    </recommendedName>
</protein>
<proteinExistence type="predicted"/>